<sequence>MRSPMTSRSGTELLTTALFSVVPGKHFTLVHVSFVIFVLLARVILSTDYLILSLSNAIIRTLYSPHSTASW</sequence>
<keyword evidence="3" id="KW-1185">Reference proteome</keyword>
<evidence type="ECO:0000256" key="1">
    <source>
        <dbReference type="SAM" id="Phobius"/>
    </source>
</evidence>
<organism evidence="2 3">
    <name type="scientific">Protopolystoma xenopodis</name>
    <dbReference type="NCBI Taxonomy" id="117903"/>
    <lineage>
        <taxon>Eukaryota</taxon>
        <taxon>Metazoa</taxon>
        <taxon>Spiralia</taxon>
        <taxon>Lophotrochozoa</taxon>
        <taxon>Platyhelminthes</taxon>
        <taxon>Monogenea</taxon>
        <taxon>Polyopisthocotylea</taxon>
        <taxon>Polystomatidea</taxon>
        <taxon>Polystomatidae</taxon>
        <taxon>Protopolystoma</taxon>
    </lineage>
</organism>
<gene>
    <name evidence="2" type="ORF">PXEA_LOCUS22726</name>
</gene>
<dbReference type="Proteomes" id="UP000784294">
    <property type="component" value="Unassembled WGS sequence"/>
</dbReference>
<accession>A0A3S5AV45</accession>
<proteinExistence type="predicted"/>
<name>A0A3S5AV45_9PLAT</name>
<reference evidence="2" key="1">
    <citation type="submission" date="2018-11" db="EMBL/GenBank/DDBJ databases">
        <authorList>
            <consortium name="Pathogen Informatics"/>
        </authorList>
    </citation>
    <scope>NUCLEOTIDE SEQUENCE</scope>
</reference>
<dbReference type="EMBL" id="CAAALY010101834">
    <property type="protein sequence ID" value="VEL29286.1"/>
    <property type="molecule type" value="Genomic_DNA"/>
</dbReference>
<comment type="caution">
    <text evidence="2">The sequence shown here is derived from an EMBL/GenBank/DDBJ whole genome shotgun (WGS) entry which is preliminary data.</text>
</comment>
<keyword evidence="1" id="KW-0472">Membrane</keyword>
<protein>
    <submittedName>
        <fullName evidence="2">Uncharacterized protein</fullName>
    </submittedName>
</protein>
<dbReference type="AlphaFoldDB" id="A0A3S5AV45"/>
<evidence type="ECO:0000313" key="3">
    <source>
        <dbReference type="Proteomes" id="UP000784294"/>
    </source>
</evidence>
<evidence type="ECO:0000313" key="2">
    <source>
        <dbReference type="EMBL" id="VEL29286.1"/>
    </source>
</evidence>
<feature type="transmembrane region" description="Helical" evidence="1">
    <location>
        <begin position="34"/>
        <end position="52"/>
    </location>
</feature>
<keyword evidence="1" id="KW-0812">Transmembrane</keyword>
<keyword evidence="1" id="KW-1133">Transmembrane helix</keyword>